<keyword evidence="2" id="KW-1133">Transmembrane helix</keyword>
<dbReference type="InterPro" id="IPR004027">
    <property type="entry name" value="SEC_C_motif"/>
</dbReference>
<dbReference type="SUPFAM" id="SSF103642">
    <property type="entry name" value="Sec-C motif"/>
    <property type="match status" value="1"/>
</dbReference>
<keyword evidence="2" id="KW-0472">Membrane</keyword>
<evidence type="ECO:0008006" key="4">
    <source>
        <dbReference type="Google" id="ProtNLM"/>
    </source>
</evidence>
<accession>A0A381XQZ6</accession>
<feature type="compositionally biased region" description="Basic and acidic residues" evidence="1">
    <location>
        <begin position="68"/>
        <end position="77"/>
    </location>
</feature>
<protein>
    <recommendedName>
        <fullName evidence="4">SEC-C motif domain protein</fullName>
    </recommendedName>
</protein>
<reference evidence="3" key="1">
    <citation type="submission" date="2018-05" db="EMBL/GenBank/DDBJ databases">
        <authorList>
            <person name="Lanie J.A."/>
            <person name="Ng W.-L."/>
            <person name="Kazmierczak K.M."/>
            <person name="Andrzejewski T.M."/>
            <person name="Davidsen T.M."/>
            <person name="Wayne K.J."/>
            <person name="Tettelin H."/>
            <person name="Glass J.I."/>
            <person name="Rusch D."/>
            <person name="Podicherti R."/>
            <person name="Tsui H.-C.T."/>
            <person name="Winkler M.E."/>
        </authorList>
    </citation>
    <scope>NUCLEOTIDE SEQUENCE</scope>
</reference>
<evidence type="ECO:0000256" key="2">
    <source>
        <dbReference type="SAM" id="Phobius"/>
    </source>
</evidence>
<dbReference type="AlphaFoldDB" id="A0A381XQZ6"/>
<keyword evidence="2" id="KW-0812">Transmembrane</keyword>
<dbReference type="Pfam" id="PF02810">
    <property type="entry name" value="SEC-C"/>
    <property type="match status" value="1"/>
</dbReference>
<evidence type="ECO:0000256" key="1">
    <source>
        <dbReference type="SAM" id="MobiDB-lite"/>
    </source>
</evidence>
<name>A0A381XQZ6_9ZZZZ</name>
<evidence type="ECO:0000313" key="3">
    <source>
        <dbReference type="EMBL" id="SVA66663.1"/>
    </source>
</evidence>
<feature type="transmembrane region" description="Helical" evidence="2">
    <location>
        <begin position="34"/>
        <end position="55"/>
    </location>
</feature>
<gene>
    <name evidence="3" type="ORF">METZ01_LOCUS119517</name>
</gene>
<sequence>MATVGRNAPCPCGSGKKYKLCCANKQQNTPVRVLLIRAVIGLMLMGGLVVALTSLDDFSSDQAGPRRVWSEEHGHWH</sequence>
<dbReference type="Gene3D" id="3.10.450.50">
    <property type="match status" value="1"/>
</dbReference>
<feature type="region of interest" description="Disordered" evidence="1">
    <location>
        <begin position="58"/>
        <end position="77"/>
    </location>
</feature>
<organism evidence="3">
    <name type="scientific">marine metagenome</name>
    <dbReference type="NCBI Taxonomy" id="408172"/>
    <lineage>
        <taxon>unclassified sequences</taxon>
        <taxon>metagenomes</taxon>
        <taxon>ecological metagenomes</taxon>
    </lineage>
</organism>
<dbReference type="EMBL" id="UINC01015915">
    <property type="protein sequence ID" value="SVA66663.1"/>
    <property type="molecule type" value="Genomic_DNA"/>
</dbReference>
<proteinExistence type="predicted"/>